<keyword evidence="4" id="KW-1185">Reference proteome</keyword>
<proteinExistence type="inferred from homology"/>
<comment type="similarity">
    <text evidence="1">Belongs to the peptidase S33 family. ABHD4/ABHD5 subfamily.</text>
</comment>
<dbReference type="InterPro" id="IPR029058">
    <property type="entry name" value="AB_hydrolase_fold"/>
</dbReference>
<feature type="domain" description="AB hydrolase-1" evidence="2">
    <location>
        <begin position="78"/>
        <end position="335"/>
    </location>
</feature>
<evidence type="ECO:0000256" key="1">
    <source>
        <dbReference type="ARBA" id="ARBA00038097"/>
    </source>
</evidence>
<dbReference type="PRINTS" id="PR00111">
    <property type="entry name" value="ABHYDROLASE"/>
</dbReference>
<dbReference type="EMBL" id="CALNXI010000482">
    <property type="protein sequence ID" value="CAH3027969.1"/>
    <property type="molecule type" value="Genomic_DNA"/>
</dbReference>
<comment type="caution">
    <text evidence="3">The sequence shown here is derived from an EMBL/GenBank/DDBJ whole genome shotgun (WGS) entry which is preliminary data.</text>
</comment>
<evidence type="ECO:0000313" key="4">
    <source>
        <dbReference type="Proteomes" id="UP001159427"/>
    </source>
</evidence>
<evidence type="ECO:0000313" key="3">
    <source>
        <dbReference type="EMBL" id="CAH3027969.1"/>
    </source>
</evidence>
<dbReference type="InterPro" id="IPR000073">
    <property type="entry name" value="AB_hydrolase_1"/>
</dbReference>
<dbReference type="Pfam" id="PF00561">
    <property type="entry name" value="Abhydrolase_1"/>
    <property type="match status" value="1"/>
</dbReference>
<accession>A0ABN8MII5</accession>
<gene>
    <name evidence="3" type="ORF">PEVE_00032844</name>
</gene>
<dbReference type="Proteomes" id="UP001159427">
    <property type="component" value="Unassembled WGS sequence"/>
</dbReference>
<name>A0ABN8MII5_9CNID</name>
<reference evidence="3 4" key="1">
    <citation type="submission" date="2022-05" db="EMBL/GenBank/DDBJ databases">
        <authorList>
            <consortium name="Genoscope - CEA"/>
            <person name="William W."/>
        </authorList>
    </citation>
    <scope>NUCLEOTIDE SEQUENCE [LARGE SCALE GENOMIC DNA]</scope>
</reference>
<dbReference type="PANTHER" id="PTHR42886">
    <property type="entry name" value="RE40534P-RELATED"/>
    <property type="match status" value="1"/>
</dbReference>
<dbReference type="PANTHER" id="PTHR42886:SF29">
    <property type="entry name" value="PUMMELIG, ISOFORM A"/>
    <property type="match status" value="1"/>
</dbReference>
<dbReference type="Gene3D" id="3.40.50.1820">
    <property type="entry name" value="alpha/beta hydrolase"/>
    <property type="match status" value="1"/>
</dbReference>
<organism evidence="3 4">
    <name type="scientific">Porites evermanni</name>
    <dbReference type="NCBI Taxonomy" id="104178"/>
    <lineage>
        <taxon>Eukaryota</taxon>
        <taxon>Metazoa</taxon>
        <taxon>Cnidaria</taxon>
        <taxon>Anthozoa</taxon>
        <taxon>Hexacorallia</taxon>
        <taxon>Scleractinia</taxon>
        <taxon>Fungiina</taxon>
        <taxon>Poritidae</taxon>
        <taxon>Porites</taxon>
    </lineage>
</organism>
<evidence type="ECO:0000259" key="2">
    <source>
        <dbReference type="Pfam" id="PF00561"/>
    </source>
</evidence>
<sequence>MHGTENQGSAGSAGAEDEGATWFSGWFSWCPTSERLLEIAESQILEKIRSYYESEFVPLKNDQRIWTLKFNPTANKSPLVLVHGFGGGVGLWAMNVDTLAEKRTVYAFDVLGFGRSSRPELSTDPAEAEEQFVDSIEQWREKIGLEKFVLLGHSLGGFLATSYAIKHPSRVQHLILADPWGFPVKPTEDNVSRHIPAWVRLLGAVLSPFNPLAGLRAAGPWGPSLVRRFRPDFQRKFSSILSDDTIFNYIYHCNAQVPSGESAFKNMTIPYGWARHPMIYRIGNIDRNVPITMIYGSRSWIESSSGRETQTRRSGSYVDVQVITGAGHHVYLDKPDKFNEIVENVCQAVDNGGVEFNAPSESNN</sequence>
<protein>
    <recommendedName>
        <fullName evidence="2">AB hydrolase-1 domain-containing protein</fullName>
    </recommendedName>
</protein>
<dbReference type="SUPFAM" id="SSF53474">
    <property type="entry name" value="alpha/beta-Hydrolases"/>
    <property type="match status" value="1"/>
</dbReference>